<accession>A0A2C6KBC6</accession>
<keyword evidence="2" id="KW-1185">Reference proteome</keyword>
<reference evidence="1 2" key="1">
    <citation type="journal article" date="2017" name="Int. J. Parasitol.">
        <title>The genome of the protozoan parasite Cystoisospora suis and a reverse vaccinology approach to identify vaccine candidates.</title>
        <authorList>
            <person name="Palmieri N."/>
            <person name="Shrestha A."/>
            <person name="Ruttkowski B."/>
            <person name="Beck T."/>
            <person name="Vogl C."/>
            <person name="Tomley F."/>
            <person name="Blake D.P."/>
            <person name="Joachim A."/>
        </authorList>
    </citation>
    <scope>NUCLEOTIDE SEQUENCE [LARGE SCALE GENOMIC DNA]</scope>
    <source>
        <strain evidence="1 2">Wien I</strain>
    </source>
</reference>
<gene>
    <name evidence="1" type="ORF">CSUI_010981</name>
</gene>
<dbReference type="GeneID" id="94434293"/>
<feature type="non-terminal residue" evidence="1">
    <location>
        <position position="1"/>
    </location>
</feature>
<dbReference type="EMBL" id="MIGC01009127">
    <property type="protein sequence ID" value="PHJ15207.1"/>
    <property type="molecule type" value="Genomic_DNA"/>
</dbReference>
<evidence type="ECO:0000313" key="2">
    <source>
        <dbReference type="Proteomes" id="UP000221165"/>
    </source>
</evidence>
<dbReference type="Proteomes" id="UP000221165">
    <property type="component" value="Unassembled WGS sequence"/>
</dbReference>
<evidence type="ECO:0000313" key="1">
    <source>
        <dbReference type="EMBL" id="PHJ15207.1"/>
    </source>
</evidence>
<sequence length="103" mass="10937">TGATAINCGANGSGLHVFSHPFDVHLHVKPQQTAEALATEGESRFPKLYFQVSKTAIMGTSLRCTFNSSKAGRCRGAVSKKARFCSCRTLCPGCRPGGVFPMS</sequence>
<name>A0A2C6KBC6_9APIC</name>
<dbReference type="AlphaFoldDB" id="A0A2C6KBC6"/>
<dbReference type="RefSeq" id="XP_067916941.1">
    <property type="nucleotide sequence ID" value="XM_068071082.1"/>
</dbReference>
<organism evidence="1 2">
    <name type="scientific">Cystoisospora suis</name>
    <dbReference type="NCBI Taxonomy" id="483139"/>
    <lineage>
        <taxon>Eukaryota</taxon>
        <taxon>Sar</taxon>
        <taxon>Alveolata</taxon>
        <taxon>Apicomplexa</taxon>
        <taxon>Conoidasida</taxon>
        <taxon>Coccidia</taxon>
        <taxon>Eucoccidiorida</taxon>
        <taxon>Eimeriorina</taxon>
        <taxon>Sarcocystidae</taxon>
        <taxon>Cystoisospora</taxon>
    </lineage>
</organism>
<dbReference type="VEuPathDB" id="ToxoDB:CSUI_010981"/>
<proteinExistence type="predicted"/>
<comment type="caution">
    <text evidence="1">The sequence shown here is derived from an EMBL/GenBank/DDBJ whole genome shotgun (WGS) entry which is preliminary data.</text>
</comment>
<protein>
    <submittedName>
        <fullName evidence="1">Uncharacterized protein</fullName>
    </submittedName>
</protein>